<dbReference type="AlphaFoldDB" id="A0A6C2UCA1"/>
<dbReference type="Proteomes" id="UP000366872">
    <property type="component" value="Unassembled WGS sequence"/>
</dbReference>
<feature type="transmembrane region" description="Helical" evidence="1">
    <location>
        <begin position="62"/>
        <end position="81"/>
    </location>
</feature>
<accession>A0A6C2UCA1</accession>
<keyword evidence="1" id="KW-0472">Membrane</keyword>
<evidence type="ECO:0000313" key="3">
    <source>
        <dbReference type="Proteomes" id="UP000366872"/>
    </source>
</evidence>
<proteinExistence type="predicted"/>
<gene>
    <name evidence="2" type="ORF">PDESU_05588</name>
</gene>
<dbReference type="EMBL" id="CAAHFG010000004">
    <property type="protein sequence ID" value="VGO16994.1"/>
    <property type="molecule type" value="Genomic_DNA"/>
</dbReference>
<reference evidence="2 3" key="1">
    <citation type="submission" date="2019-04" db="EMBL/GenBank/DDBJ databases">
        <authorList>
            <person name="Van Vliet M D."/>
        </authorList>
    </citation>
    <scope>NUCLEOTIDE SEQUENCE [LARGE SCALE GENOMIC DNA]</scope>
    <source>
        <strain evidence="2 3">F1</strain>
    </source>
</reference>
<protein>
    <recommendedName>
        <fullName evidence="4">DUF1772 domain-containing protein</fullName>
    </recommendedName>
</protein>
<sequence>MLMVIWLVQLVIYPAFRAIERARFIDWHHRYMRTFSFIVIPPMLLQAGIIAFQCIHAPSPAAVASAVAVATAWLTTFTLSVPCHRKLQLLGNTPDWTDRLIHTNWIRTAAWSLAWLLNGFQRG</sequence>
<evidence type="ECO:0000256" key="1">
    <source>
        <dbReference type="SAM" id="Phobius"/>
    </source>
</evidence>
<evidence type="ECO:0000313" key="2">
    <source>
        <dbReference type="EMBL" id="VGO16994.1"/>
    </source>
</evidence>
<keyword evidence="3" id="KW-1185">Reference proteome</keyword>
<name>A0A6C2UCA1_PONDE</name>
<keyword evidence="1" id="KW-0812">Transmembrane</keyword>
<keyword evidence="1" id="KW-1133">Transmembrane helix</keyword>
<organism evidence="2 3">
    <name type="scientific">Pontiella desulfatans</name>
    <dbReference type="NCBI Taxonomy" id="2750659"/>
    <lineage>
        <taxon>Bacteria</taxon>
        <taxon>Pseudomonadati</taxon>
        <taxon>Kiritimatiellota</taxon>
        <taxon>Kiritimatiellia</taxon>
        <taxon>Kiritimatiellales</taxon>
        <taxon>Pontiellaceae</taxon>
        <taxon>Pontiella</taxon>
    </lineage>
</organism>
<evidence type="ECO:0008006" key="4">
    <source>
        <dbReference type="Google" id="ProtNLM"/>
    </source>
</evidence>
<feature type="transmembrane region" description="Helical" evidence="1">
    <location>
        <begin position="33"/>
        <end position="55"/>
    </location>
</feature>